<comment type="caution">
    <text evidence="1">The sequence shown here is derived from an EMBL/GenBank/DDBJ whole genome shotgun (WGS) entry which is preliminary data.</text>
</comment>
<sequence>MDKEKANYYLAQVKLTKVVNTLSSNTIPARFILIKSKCPLRY</sequence>
<name>A0AA86YLE0_PROST</name>
<reference evidence="1 2" key="3">
    <citation type="submission" date="2008-05" db="EMBL/GenBank/DDBJ databases">
        <authorList>
            <person name="Fulton L."/>
            <person name="Clifton S."/>
            <person name="Fulton B."/>
            <person name="Xu J."/>
            <person name="Minx P."/>
            <person name="Pepin K.H."/>
            <person name="Johnson M."/>
            <person name="Thiruvilangam P."/>
            <person name="Bhonagiri V."/>
            <person name="Nash W.E."/>
            <person name="Mardis E.R."/>
            <person name="Wilson R.K."/>
        </authorList>
    </citation>
    <scope>NUCLEOTIDE SEQUENCE [LARGE SCALE GENOMIC DNA]</scope>
    <source>
        <strain evidence="1 2">ATCC 25827</strain>
    </source>
</reference>
<organism evidence="1 2">
    <name type="scientific">Providencia stuartii ATCC 25827</name>
    <dbReference type="NCBI Taxonomy" id="471874"/>
    <lineage>
        <taxon>Bacteria</taxon>
        <taxon>Pseudomonadati</taxon>
        <taxon>Pseudomonadota</taxon>
        <taxon>Gammaproteobacteria</taxon>
        <taxon>Enterobacterales</taxon>
        <taxon>Morganellaceae</taxon>
        <taxon>Providencia</taxon>
    </lineage>
</organism>
<dbReference type="Proteomes" id="UP000004506">
    <property type="component" value="Unassembled WGS sequence"/>
</dbReference>
<evidence type="ECO:0000313" key="1">
    <source>
        <dbReference type="EMBL" id="EDU60130.1"/>
    </source>
</evidence>
<proteinExistence type="predicted"/>
<reference evidence="2" key="1">
    <citation type="submission" date="2008-04" db="EMBL/GenBank/DDBJ databases">
        <title>Draft genome sequence of Providencia stuartii (ATCC 25827).</title>
        <authorList>
            <person name="Sudarsanam P."/>
            <person name="Ley R."/>
            <person name="Guruge J."/>
            <person name="Turnbaugh P.J."/>
            <person name="Mahowald M."/>
            <person name="Liep D."/>
            <person name="Gordon J."/>
        </authorList>
    </citation>
    <scope>NUCLEOTIDE SEQUENCE [LARGE SCALE GENOMIC DNA]</scope>
    <source>
        <strain evidence="2">ATCC 25827</strain>
    </source>
</reference>
<gene>
    <name evidence="1" type="ORF">PROSTU_03335</name>
</gene>
<evidence type="ECO:0000313" key="2">
    <source>
        <dbReference type="Proteomes" id="UP000004506"/>
    </source>
</evidence>
<accession>A0AA86YLE0</accession>
<reference evidence="2" key="2">
    <citation type="submission" date="2008-04" db="EMBL/GenBank/DDBJ databases">
        <title>Draft genome sequence of Providencia stuartii(ATCC 25827).</title>
        <authorList>
            <person name="Sudarsanam P."/>
            <person name="Ley R."/>
            <person name="Guruge J."/>
            <person name="Turnbaugh P.J."/>
            <person name="Mahowald M."/>
            <person name="Liep D."/>
            <person name="Gordon J."/>
        </authorList>
    </citation>
    <scope>NUCLEOTIDE SEQUENCE [LARGE SCALE GENOMIC DNA]</scope>
    <source>
        <strain evidence="2">ATCC 25827</strain>
    </source>
</reference>
<dbReference type="EMBL" id="ABJD02000101">
    <property type="protein sequence ID" value="EDU60130.1"/>
    <property type="molecule type" value="Genomic_DNA"/>
</dbReference>
<dbReference type="AlphaFoldDB" id="A0AA86YLE0"/>
<protein>
    <submittedName>
        <fullName evidence="1">Uncharacterized protein</fullName>
    </submittedName>
</protein>